<dbReference type="AlphaFoldDB" id="B5VLK0"/>
<protein>
    <submittedName>
        <fullName evidence="1">Uncharacterized protein</fullName>
    </submittedName>
</protein>
<proteinExistence type="predicted"/>
<gene>
    <name evidence="1" type="ORF">AWRI1631_102380</name>
</gene>
<evidence type="ECO:0000313" key="2">
    <source>
        <dbReference type="Proteomes" id="UP000008988"/>
    </source>
</evidence>
<organism evidence="1 2">
    <name type="scientific">Saccharomyces cerevisiae (strain AWRI1631)</name>
    <name type="common">Baker's yeast</name>
    <dbReference type="NCBI Taxonomy" id="545124"/>
    <lineage>
        <taxon>Eukaryota</taxon>
        <taxon>Fungi</taxon>
        <taxon>Dikarya</taxon>
        <taxon>Ascomycota</taxon>
        <taxon>Saccharomycotina</taxon>
        <taxon>Saccharomycetes</taxon>
        <taxon>Saccharomycetales</taxon>
        <taxon>Saccharomycetaceae</taxon>
        <taxon>Saccharomyces</taxon>
    </lineage>
</organism>
<comment type="caution">
    <text evidence="1">The sequence shown here is derived from an EMBL/GenBank/DDBJ whole genome shotgun (WGS) entry which is preliminary data.</text>
</comment>
<dbReference type="EMBL" id="ABSV01001357">
    <property type="protein sequence ID" value="EDZ71192.1"/>
    <property type="molecule type" value="Genomic_DNA"/>
</dbReference>
<name>B5VLK0_YEAS6</name>
<dbReference type="Proteomes" id="UP000008988">
    <property type="component" value="Unassembled WGS sequence"/>
</dbReference>
<reference evidence="1 2" key="1">
    <citation type="journal article" date="2008" name="FEMS Yeast Res.">
        <title>Comparative genome analysis of a Saccharomyces cerevisiae wine strain.</title>
        <authorList>
            <person name="Borneman A.R."/>
            <person name="Forgan A.H."/>
            <person name="Pretorius I.S."/>
            <person name="Chambers P.J."/>
        </authorList>
    </citation>
    <scope>NUCLEOTIDE SEQUENCE [LARGE SCALE GENOMIC DNA]</scope>
    <source>
        <strain evidence="1 2">AWRI1631</strain>
    </source>
</reference>
<evidence type="ECO:0000313" key="1">
    <source>
        <dbReference type="EMBL" id="EDZ71192.1"/>
    </source>
</evidence>
<sequence>MKFSLLFAKYLELFKALALELFVCTLLLKTVLELELDLLLFILKAGTSVIISSLEAITCWYHDSALSTNAKVLDLLVNVVRLSLLGRFMVSSPLEFSSTTYASDQIVNNFKISSCTIFLFIMLDIWGNKTCSSGGTPVDLERAFKDNTVSQTVNNSLTNFIASWSLRILSSRG</sequence>
<accession>B5VLK0</accession>